<evidence type="ECO:0000256" key="4">
    <source>
        <dbReference type="ARBA" id="ARBA00023172"/>
    </source>
</evidence>
<reference evidence="8" key="1">
    <citation type="journal article" date="2019" name="Int. J. Syst. Evol. Microbiol.">
        <title>The Global Catalogue of Microorganisms (GCM) 10K type strain sequencing project: providing services to taxonomists for standard genome sequencing and annotation.</title>
        <authorList>
            <consortium name="The Broad Institute Genomics Platform"/>
            <consortium name="The Broad Institute Genome Sequencing Center for Infectious Disease"/>
            <person name="Wu L."/>
            <person name="Ma J."/>
        </authorList>
    </citation>
    <scope>NUCLEOTIDE SEQUENCE [LARGE SCALE GENOMIC DNA]</scope>
    <source>
        <strain evidence="8">CGMCC 1.12371</strain>
    </source>
</reference>
<dbReference type="InterPro" id="IPR053876">
    <property type="entry name" value="Phage_int_M"/>
</dbReference>
<feature type="domain" description="Tyr recombinase" evidence="6">
    <location>
        <begin position="252"/>
        <end position="480"/>
    </location>
</feature>
<feature type="compositionally biased region" description="Basic and acidic residues" evidence="5">
    <location>
        <begin position="106"/>
        <end position="122"/>
    </location>
</feature>
<evidence type="ECO:0000256" key="5">
    <source>
        <dbReference type="SAM" id="MobiDB-lite"/>
    </source>
</evidence>
<keyword evidence="3" id="KW-0238">DNA-binding</keyword>
<feature type="region of interest" description="Disordered" evidence="5">
    <location>
        <begin position="1"/>
        <end position="30"/>
    </location>
</feature>
<dbReference type="InterPro" id="IPR010998">
    <property type="entry name" value="Integrase_recombinase_N"/>
</dbReference>
<dbReference type="Pfam" id="PF13356">
    <property type="entry name" value="Arm-DNA-bind_3"/>
    <property type="match status" value="1"/>
</dbReference>
<dbReference type="Gene3D" id="1.10.443.10">
    <property type="entry name" value="Intergrase catalytic core"/>
    <property type="match status" value="1"/>
</dbReference>
<keyword evidence="8" id="KW-1185">Reference proteome</keyword>
<dbReference type="Pfam" id="PF00589">
    <property type="entry name" value="Phage_integrase"/>
    <property type="match status" value="1"/>
</dbReference>
<dbReference type="InterPro" id="IPR025166">
    <property type="entry name" value="Integrase_DNA_bind_dom"/>
</dbReference>
<proteinExistence type="inferred from homology"/>
<keyword evidence="2" id="KW-0229">DNA integration</keyword>
<comment type="caution">
    <text evidence="7">The sequence shown here is derived from an EMBL/GenBank/DDBJ whole genome shotgun (WGS) entry which is preliminary data.</text>
</comment>
<sequence>MGMITDKEMGSRPKGADQWFTDPAPRGAGRFLGRITPGGERSFYFRYTTSTGQRDTLAVGAYDPKGRDGYLTLAAAREKAASWSKQYRDGARDLRQHFAKLEAERLQASEDARQQADKEKRAAAAAEQQAELDQQRRLTVKQVFERWAATELAPHIGGDGKRIGRKDGGQYVREQFERRVFATLGDIAVVDVRKADILAILDAVKAEGKLRTANVLLADLKQMFRFAAEREIIDHSPIELISKRKVGGKDIKRDRVLSNDELAALVKQLPTANLSRRTVLGLWLILATGCRIGELMGAVWADAKHQQQALQATVDAHNTAQKSGAVQLGFVDLQARTWYLPTTKNQRNHLIHLSDFAAQQFAELATLREADRITGKPLAWVFPDSRGTGPVCIKSFGKQLADRQSSESARLQNRTKSVNALVLEGGRWTAHDLRRTASTMMSQLGIPDDVINECENHIKQGMSGLYIQDRREAEQIEAFDALGQRLATLRAA</sequence>
<name>A0ABW2QPX8_9BURK</name>
<feature type="compositionally biased region" description="Basic and acidic residues" evidence="5">
    <location>
        <begin position="1"/>
        <end position="15"/>
    </location>
</feature>
<dbReference type="InterPro" id="IPR050808">
    <property type="entry name" value="Phage_Integrase"/>
</dbReference>
<comment type="similarity">
    <text evidence="1">Belongs to the 'phage' integrase family.</text>
</comment>
<accession>A0ABW2QPX8</accession>
<evidence type="ECO:0000313" key="8">
    <source>
        <dbReference type="Proteomes" id="UP001596501"/>
    </source>
</evidence>
<evidence type="ECO:0000313" key="7">
    <source>
        <dbReference type="EMBL" id="MFC7411147.1"/>
    </source>
</evidence>
<dbReference type="InterPro" id="IPR011010">
    <property type="entry name" value="DNA_brk_join_enz"/>
</dbReference>
<organism evidence="7 8">
    <name type="scientific">Hydrogenophaga atypica</name>
    <dbReference type="NCBI Taxonomy" id="249409"/>
    <lineage>
        <taxon>Bacteria</taxon>
        <taxon>Pseudomonadati</taxon>
        <taxon>Pseudomonadota</taxon>
        <taxon>Betaproteobacteria</taxon>
        <taxon>Burkholderiales</taxon>
        <taxon>Comamonadaceae</taxon>
        <taxon>Hydrogenophaga</taxon>
    </lineage>
</organism>
<evidence type="ECO:0000259" key="6">
    <source>
        <dbReference type="PROSITE" id="PS51898"/>
    </source>
</evidence>
<dbReference type="SUPFAM" id="SSF56349">
    <property type="entry name" value="DNA breaking-rejoining enzymes"/>
    <property type="match status" value="1"/>
</dbReference>
<dbReference type="InterPro" id="IPR038488">
    <property type="entry name" value="Integrase_DNA-bd_sf"/>
</dbReference>
<feature type="region of interest" description="Disordered" evidence="5">
    <location>
        <begin position="106"/>
        <end position="130"/>
    </location>
</feature>
<dbReference type="InterPro" id="IPR013762">
    <property type="entry name" value="Integrase-like_cat_sf"/>
</dbReference>
<dbReference type="Proteomes" id="UP001596501">
    <property type="component" value="Unassembled WGS sequence"/>
</dbReference>
<dbReference type="EMBL" id="JBHTCA010000025">
    <property type="protein sequence ID" value="MFC7411147.1"/>
    <property type="molecule type" value="Genomic_DNA"/>
</dbReference>
<keyword evidence="4" id="KW-0233">DNA recombination</keyword>
<dbReference type="InterPro" id="IPR002104">
    <property type="entry name" value="Integrase_catalytic"/>
</dbReference>
<dbReference type="PANTHER" id="PTHR30629:SF2">
    <property type="entry name" value="PROPHAGE INTEGRASE INTS-RELATED"/>
    <property type="match status" value="1"/>
</dbReference>
<gene>
    <name evidence="7" type="ORF">ACFQPB_19975</name>
</gene>
<dbReference type="PANTHER" id="PTHR30629">
    <property type="entry name" value="PROPHAGE INTEGRASE"/>
    <property type="match status" value="1"/>
</dbReference>
<dbReference type="Gene3D" id="1.10.150.130">
    <property type="match status" value="1"/>
</dbReference>
<dbReference type="Pfam" id="PF22022">
    <property type="entry name" value="Phage_int_M"/>
    <property type="match status" value="1"/>
</dbReference>
<protein>
    <submittedName>
        <fullName evidence="7">Tyrosine-type recombinase/integrase</fullName>
    </submittedName>
</protein>
<dbReference type="Gene3D" id="3.30.160.390">
    <property type="entry name" value="Integrase, DNA-binding domain"/>
    <property type="match status" value="1"/>
</dbReference>
<evidence type="ECO:0000256" key="3">
    <source>
        <dbReference type="ARBA" id="ARBA00023125"/>
    </source>
</evidence>
<dbReference type="PROSITE" id="PS51898">
    <property type="entry name" value="TYR_RECOMBINASE"/>
    <property type="match status" value="1"/>
</dbReference>
<dbReference type="RefSeq" id="WP_382227110.1">
    <property type="nucleotide sequence ID" value="NZ_JBHTCA010000025.1"/>
</dbReference>
<evidence type="ECO:0000256" key="2">
    <source>
        <dbReference type="ARBA" id="ARBA00022908"/>
    </source>
</evidence>
<evidence type="ECO:0000256" key="1">
    <source>
        <dbReference type="ARBA" id="ARBA00008857"/>
    </source>
</evidence>